<sequence>MEDIMRTSLPVGLLVACLGMSGLALAQTAPLRNPSVQELKAALSASPAGGGLTRGFARTQPPTQDGLCTQTAPSAARSTGTRNLEVVAYAPQAAHVDLAVTFGNDSDALGASSRQMLRTLAQALKSPDLANRRFIIAGHTSDTGARERNMELSCARAIAVRRYLLQAGVAPERISAYGFGPDKPLLPHDPAADDNRRVEIRVGE</sequence>
<evidence type="ECO:0000256" key="1">
    <source>
        <dbReference type="ARBA" id="ARBA00004442"/>
    </source>
</evidence>
<keyword evidence="2 4" id="KW-0472">Membrane</keyword>
<dbReference type="Pfam" id="PF00691">
    <property type="entry name" value="OmpA"/>
    <property type="match status" value="1"/>
</dbReference>
<evidence type="ECO:0000256" key="6">
    <source>
        <dbReference type="SAM" id="SignalP"/>
    </source>
</evidence>
<accession>A0A221KBM5</accession>
<gene>
    <name evidence="8" type="ORF">VITFI_CDS0434</name>
</gene>
<dbReference type="CDD" id="cd07185">
    <property type="entry name" value="OmpA_C-like"/>
    <property type="match status" value="1"/>
</dbReference>
<dbReference type="Proteomes" id="UP000199729">
    <property type="component" value="Chromosome"/>
</dbReference>
<dbReference type="InterPro" id="IPR050330">
    <property type="entry name" value="Bact_OuterMem_StrucFunc"/>
</dbReference>
<dbReference type="PANTHER" id="PTHR30329">
    <property type="entry name" value="STATOR ELEMENT OF FLAGELLAR MOTOR COMPLEX"/>
    <property type="match status" value="1"/>
</dbReference>
<dbReference type="InterPro" id="IPR036737">
    <property type="entry name" value="OmpA-like_sf"/>
</dbReference>
<dbReference type="PROSITE" id="PS51257">
    <property type="entry name" value="PROKAR_LIPOPROTEIN"/>
    <property type="match status" value="1"/>
</dbReference>
<dbReference type="SUPFAM" id="SSF103088">
    <property type="entry name" value="OmpA-like"/>
    <property type="match status" value="1"/>
</dbReference>
<protein>
    <submittedName>
        <fullName evidence="8">Outer membrane protein OmpA</fullName>
    </submittedName>
</protein>
<feature type="chain" id="PRO_5013007893" evidence="6">
    <location>
        <begin position="27"/>
        <end position="204"/>
    </location>
</feature>
<dbReference type="PANTHER" id="PTHR30329:SF21">
    <property type="entry name" value="LIPOPROTEIN YIAD-RELATED"/>
    <property type="match status" value="1"/>
</dbReference>
<dbReference type="PRINTS" id="PR01021">
    <property type="entry name" value="OMPADOMAIN"/>
</dbReference>
<dbReference type="InterPro" id="IPR006665">
    <property type="entry name" value="OmpA-like"/>
</dbReference>
<comment type="subcellular location">
    <subcellularLocation>
        <location evidence="1">Cell outer membrane</location>
    </subcellularLocation>
</comment>
<keyword evidence="3" id="KW-0998">Cell outer membrane</keyword>
<dbReference type="AlphaFoldDB" id="A0A221KBM5"/>
<dbReference type="KEGG" id="vff:VITFI_CDS0434"/>
<proteinExistence type="predicted"/>
<evidence type="ECO:0000256" key="4">
    <source>
        <dbReference type="PROSITE-ProRule" id="PRU00473"/>
    </source>
</evidence>
<evidence type="ECO:0000313" key="9">
    <source>
        <dbReference type="Proteomes" id="UP000199729"/>
    </source>
</evidence>
<keyword evidence="6" id="KW-0732">Signal</keyword>
<evidence type="ECO:0000256" key="2">
    <source>
        <dbReference type="ARBA" id="ARBA00023136"/>
    </source>
</evidence>
<reference evidence="8 9" key="1">
    <citation type="submission" date="2017-07" db="EMBL/GenBank/DDBJ databases">
        <title>Complete Genome Sequence of the cosmetic ferment Vitreoscilla filiformis (ATCC15551).</title>
        <authorList>
            <person name="Contreras S."/>
            <person name="Sagory-Zalkind P."/>
            <person name="Blanquart H."/>
            <person name="Iltis A."/>
            <person name="Morand S.C."/>
        </authorList>
    </citation>
    <scope>NUCLEOTIDE SEQUENCE [LARGE SCALE GENOMIC DNA]</scope>
    <source>
        <strain evidence="8 9">ATCC 15551</strain>
    </source>
</reference>
<dbReference type="InterPro" id="IPR006664">
    <property type="entry name" value="OMP_bac"/>
</dbReference>
<dbReference type="EMBL" id="CP022423">
    <property type="protein sequence ID" value="ASM76213.1"/>
    <property type="molecule type" value="Genomic_DNA"/>
</dbReference>
<feature type="signal peptide" evidence="6">
    <location>
        <begin position="1"/>
        <end position="26"/>
    </location>
</feature>
<dbReference type="GO" id="GO:0009279">
    <property type="term" value="C:cell outer membrane"/>
    <property type="evidence" value="ECO:0007669"/>
    <property type="project" value="UniProtKB-SubCell"/>
</dbReference>
<evidence type="ECO:0000313" key="8">
    <source>
        <dbReference type="EMBL" id="ASM76213.1"/>
    </source>
</evidence>
<name>A0A221KBM5_VITFI</name>
<evidence type="ECO:0000256" key="3">
    <source>
        <dbReference type="ARBA" id="ARBA00023237"/>
    </source>
</evidence>
<dbReference type="Gene3D" id="3.30.1330.60">
    <property type="entry name" value="OmpA-like domain"/>
    <property type="match status" value="1"/>
</dbReference>
<evidence type="ECO:0000259" key="7">
    <source>
        <dbReference type="PROSITE" id="PS51123"/>
    </source>
</evidence>
<dbReference type="PROSITE" id="PS51123">
    <property type="entry name" value="OMPA_2"/>
    <property type="match status" value="1"/>
</dbReference>
<feature type="compositionally biased region" description="Polar residues" evidence="5">
    <location>
        <begin position="60"/>
        <end position="76"/>
    </location>
</feature>
<keyword evidence="9" id="KW-1185">Reference proteome</keyword>
<feature type="domain" description="OmpA-like" evidence="7">
    <location>
        <begin position="89"/>
        <end position="204"/>
    </location>
</feature>
<evidence type="ECO:0000256" key="5">
    <source>
        <dbReference type="SAM" id="MobiDB-lite"/>
    </source>
</evidence>
<organism evidence="8 9">
    <name type="scientific">Vitreoscilla filiformis</name>
    <dbReference type="NCBI Taxonomy" id="63"/>
    <lineage>
        <taxon>Bacteria</taxon>
        <taxon>Pseudomonadati</taxon>
        <taxon>Pseudomonadota</taxon>
        <taxon>Betaproteobacteria</taxon>
        <taxon>Neisseriales</taxon>
        <taxon>Neisseriaceae</taxon>
        <taxon>Vitreoscilla</taxon>
    </lineage>
</organism>
<feature type="region of interest" description="Disordered" evidence="5">
    <location>
        <begin position="46"/>
        <end position="76"/>
    </location>
</feature>